<dbReference type="RefSeq" id="WP_153387080.1">
    <property type="nucleotide sequence ID" value="NZ_VDFP01000155.1"/>
</dbReference>
<dbReference type="PANTHER" id="PTHR32018">
    <property type="entry name" value="RHAMNOGALACTURONATE LYASE FAMILY PROTEIN"/>
    <property type="match status" value="1"/>
</dbReference>
<accession>A0A5P0ZSN6</accession>
<dbReference type="AlphaFoldDB" id="A0A5P0ZSN6"/>
<evidence type="ECO:0000313" key="1">
    <source>
        <dbReference type="EMBL" id="MQS77273.1"/>
    </source>
</evidence>
<reference evidence="1 2" key="1">
    <citation type="journal article" date="2019" name="Syst. Appl. Microbiol.">
        <title>Polyphasic characterization of two novel Lactobacillus spp. isolated from blown salami packages: Description of Lactobacillus halodurans sp. nov. and Lactobacillus salsicarnum sp. nov.</title>
        <authorList>
            <person name="Schuster J.A."/>
            <person name="Klingl A."/>
            <person name="Vogel R.F."/>
            <person name="Ehrmann M.A."/>
        </authorList>
    </citation>
    <scope>NUCLEOTIDE SEQUENCE [LARGE SCALE GENOMIC DNA]</scope>
    <source>
        <strain evidence="1 2">TMW 1.2172</strain>
    </source>
</reference>
<dbReference type="GO" id="GO:0030246">
    <property type="term" value="F:carbohydrate binding"/>
    <property type="evidence" value="ECO:0007669"/>
    <property type="project" value="InterPro"/>
</dbReference>
<sequence length="225" mass="26327">MSYKGKNLIEHLDGNVVDPDRHNSFYLDYHQDLKSKEPNYNRVEIIEDSNTCKHIAFCDDNSQLGLEYHLLMRSEKAQVFSYVIAKSNDEHPFAINELRTVYRLDPAIFPNSYTTSRIGLQPSSNYTNQFKRWQDETYEMPDGERFSNSKVYSKYDYADFFADNPFWGFFGSEYGFWFVPASTEYYPSGPLKQELMVHYDGILLNYLNGAHLGTGDFHISAGWYR</sequence>
<dbReference type="EMBL" id="VDFP01000155">
    <property type="protein sequence ID" value="MQS77273.1"/>
    <property type="molecule type" value="Genomic_DNA"/>
</dbReference>
<dbReference type="GO" id="GO:0003824">
    <property type="term" value="F:catalytic activity"/>
    <property type="evidence" value="ECO:0007669"/>
    <property type="project" value="InterPro"/>
</dbReference>
<protein>
    <submittedName>
        <fullName evidence="1">Uncharacterized protein</fullName>
    </submittedName>
</protein>
<evidence type="ECO:0000313" key="2">
    <source>
        <dbReference type="Proteomes" id="UP000414364"/>
    </source>
</evidence>
<name>A0A5P0ZSN6_9LACO</name>
<dbReference type="CDD" id="cd10320">
    <property type="entry name" value="RGL4_N"/>
    <property type="match status" value="1"/>
</dbReference>
<dbReference type="InterPro" id="IPR011013">
    <property type="entry name" value="Gal_mutarotase_sf_dom"/>
</dbReference>
<dbReference type="InterPro" id="IPR051850">
    <property type="entry name" value="Polysacch_Lyase_4"/>
</dbReference>
<comment type="caution">
    <text evidence="1">The sequence shown here is derived from an EMBL/GenBank/DDBJ whole genome shotgun (WGS) entry which is preliminary data.</text>
</comment>
<dbReference type="SUPFAM" id="SSF74650">
    <property type="entry name" value="Galactose mutarotase-like"/>
    <property type="match status" value="1"/>
</dbReference>
<dbReference type="PANTHER" id="PTHR32018:SF1">
    <property type="entry name" value="RHAMNOGALACTURONAN ENDOLYASE"/>
    <property type="match status" value="1"/>
</dbReference>
<dbReference type="Proteomes" id="UP000414364">
    <property type="component" value="Unassembled WGS sequence"/>
</dbReference>
<dbReference type="InterPro" id="IPR014718">
    <property type="entry name" value="GH-type_carb-bd"/>
</dbReference>
<organism evidence="1 2">
    <name type="scientific">Companilactobacillus halodurans</name>
    <dbReference type="NCBI Taxonomy" id="2584183"/>
    <lineage>
        <taxon>Bacteria</taxon>
        <taxon>Bacillati</taxon>
        <taxon>Bacillota</taxon>
        <taxon>Bacilli</taxon>
        <taxon>Lactobacillales</taxon>
        <taxon>Lactobacillaceae</taxon>
        <taxon>Companilactobacillus</taxon>
    </lineage>
</organism>
<gene>
    <name evidence="1" type="ORF">FHL06_13220</name>
</gene>
<dbReference type="GO" id="GO:0005975">
    <property type="term" value="P:carbohydrate metabolic process"/>
    <property type="evidence" value="ECO:0007669"/>
    <property type="project" value="InterPro"/>
</dbReference>
<dbReference type="Gene3D" id="2.70.98.10">
    <property type="match status" value="1"/>
</dbReference>
<proteinExistence type="predicted"/>